<feature type="domain" description="VQ" evidence="2">
    <location>
        <begin position="95"/>
        <end position="110"/>
    </location>
</feature>
<name>A0ABU6XGT5_9FABA</name>
<reference evidence="3 4" key="1">
    <citation type="journal article" date="2023" name="Plants (Basel)">
        <title>Bridging the Gap: Combining Genomics and Transcriptomics Approaches to Understand Stylosanthes scabra, an Orphan Legume from the Brazilian Caatinga.</title>
        <authorList>
            <person name="Ferreira-Neto J.R.C."/>
            <person name="da Silva M.D."/>
            <person name="Binneck E."/>
            <person name="de Melo N.F."/>
            <person name="da Silva R.H."/>
            <person name="de Melo A.L.T.M."/>
            <person name="Pandolfi V."/>
            <person name="Bustamante F.O."/>
            <person name="Brasileiro-Vidal A.C."/>
            <person name="Benko-Iseppon A.M."/>
        </authorList>
    </citation>
    <scope>NUCLEOTIDE SEQUENCE [LARGE SCALE GENOMIC DNA]</scope>
    <source>
        <tissue evidence="3">Leaves</tissue>
    </source>
</reference>
<evidence type="ECO:0000313" key="4">
    <source>
        <dbReference type="Proteomes" id="UP001341840"/>
    </source>
</evidence>
<gene>
    <name evidence="3" type="ORF">PIB30_055252</name>
</gene>
<proteinExistence type="predicted"/>
<dbReference type="Proteomes" id="UP001341840">
    <property type="component" value="Unassembled WGS sequence"/>
</dbReference>
<comment type="caution">
    <text evidence="3">The sequence shown here is derived from an EMBL/GenBank/DDBJ whole genome shotgun (WGS) entry which is preliminary data.</text>
</comment>
<sequence>MAPLSLDTTISPPMLHRLFSPTSLAQIYEAATKPRRRRSAIRQPRRTTVKKKKICDVATVSMPTRRGRWRQSEVGVAIRRRERGVGSYWLGDVISSFKQMVQMLTGSSETAKQVSKPESPHHHHNIPPIKPNANKKQHQ</sequence>
<evidence type="ECO:0000256" key="1">
    <source>
        <dbReference type="SAM" id="MobiDB-lite"/>
    </source>
</evidence>
<dbReference type="EMBL" id="JASCZI010211877">
    <property type="protein sequence ID" value="MED6197280.1"/>
    <property type="molecule type" value="Genomic_DNA"/>
</dbReference>
<keyword evidence="4" id="KW-1185">Reference proteome</keyword>
<dbReference type="InterPro" id="IPR008889">
    <property type="entry name" value="VQ"/>
</dbReference>
<organism evidence="3 4">
    <name type="scientific">Stylosanthes scabra</name>
    <dbReference type="NCBI Taxonomy" id="79078"/>
    <lineage>
        <taxon>Eukaryota</taxon>
        <taxon>Viridiplantae</taxon>
        <taxon>Streptophyta</taxon>
        <taxon>Embryophyta</taxon>
        <taxon>Tracheophyta</taxon>
        <taxon>Spermatophyta</taxon>
        <taxon>Magnoliopsida</taxon>
        <taxon>eudicotyledons</taxon>
        <taxon>Gunneridae</taxon>
        <taxon>Pentapetalae</taxon>
        <taxon>rosids</taxon>
        <taxon>fabids</taxon>
        <taxon>Fabales</taxon>
        <taxon>Fabaceae</taxon>
        <taxon>Papilionoideae</taxon>
        <taxon>50 kb inversion clade</taxon>
        <taxon>dalbergioids sensu lato</taxon>
        <taxon>Dalbergieae</taxon>
        <taxon>Pterocarpus clade</taxon>
        <taxon>Stylosanthes</taxon>
    </lineage>
</organism>
<protein>
    <recommendedName>
        <fullName evidence="2">VQ domain-containing protein</fullName>
    </recommendedName>
</protein>
<accession>A0ABU6XGT5</accession>
<dbReference type="Pfam" id="PF05678">
    <property type="entry name" value="VQ"/>
    <property type="match status" value="1"/>
</dbReference>
<evidence type="ECO:0000259" key="2">
    <source>
        <dbReference type="Pfam" id="PF05678"/>
    </source>
</evidence>
<feature type="region of interest" description="Disordered" evidence="1">
    <location>
        <begin position="105"/>
        <end position="139"/>
    </location>
</feature>
<evidence type="ECO:0000313" key="3">
    <source>
        <dbReference type="EMBL" id="MED6197280.1"/>
    </source>
</evidence>